<dbReference type="RefSeq" id="WP_307904755.1">
    <property type="nucleotide sequence ID" value="NZ_AP027059.1"/>
</dbReference>
<dbReference type="EMBL" id="AP027059">
    <property type="protein sequence ID" value="BDU49811.1"/>
    <property type="molecule type" value="Genomic_DNA"/>
</dbReference>
<dbReference type="PANTHER" id="PTHR11938">
    <property type="entry name" value="FAD NADPH DEHYDROGENASE/OXIDOREDUCTASE"/>
    <property type="match status" value="1"/>
</dbReference>
<dbReference type="Gene3D" id="3.20.20.70">
    <property type="entry name" value="Aldolase class I"/>
    <property type="match status" value="2"/>
</dbReference>
<evidence type="ECO:0000256" key="6">
    <source>
        <dbReference type="ARBA" id="ARBA00022630"/>
    </source>
</evidence>
<dbReference type="Gene3D" id="2.160.20.60">
    <property type="entry name" value="Glutamate synthase, alpha subunit, C-terminal domain"/>
    <property type="match status" value="1"/>
</dbReference>
<dbReference type="InterPro" id="IPR029055">
    <property type="entry name" value="Ntn_hydrolases_N"/>
</dbReference>
<comment type="cofactor">
    <cofactor evidence="2">
        <name>[3Fe-4S] cluster</name>
        <dbReference type="ChEBI" id="CHEBI:21137"/>
    </cofactor>
</comment>
<keyword evidence="10" id="KW-0315">Glutamine amidotransferase</keyword>
<dbReference type="PANTHER" id="PTHR11938:SF133">
    <property type="entry name" value="GLUTAMATE SYNTHASE (NADH)"/>
    <property type="match status" value="1"/>
</dbReference>
<dbReference type="SUPFAM" id="SSF69336">
    <property type="entry name" value="Alpha subunit of glutamate synthase, C-terminal domain"/>
    <property type="match status" value="1"/>
</dbReference>
<comment type="cofactor">
    <cofactor evidence="3">
        <name>FAD</name>
        <dbReference type="ChEBI" id="CHEBI:57692"/>
    </cofactor>
</comment>
<evidence type="ECO:0000256" key="11">
    <source>
        <dbReference type="ARBA" id="ARBA00023002"/>
    </source>
</evidence>
<dbReference type="InterPro" id="IPR002932">
    <property type="entry name" value="Glu_synthdom"/>
</dbReference>
<dbReference type="Gene3D" id="3.60.20.10">
    <property type="entry name" value="Glutamine Phosphoribosylpyrophosphate, subunit 1, domain 1"/>
    <property type="match status" value="1"/>
</dbReference>
<dbReference type="CDD" id="cd00713">
    <property type="entry name" value="GltS"/>
    <property type="match status" value="1"/>
</dbReference>
<evidence type="ECO:0000256" key="2">
    <source>
        <dbReference type="ARBA" id="ARBA00001927"/>
    </source>
</evidence>
<dbReference type="NCBIfam" id="NF008730">
    <property type="entry name" value="PRK11750.1"/>
    <property type="match status" value="1"/>
</dbReference>
<evidence type="ECO:0000256" key="14">
    <source>
        <dbReference type="ARBA" id="ARBA00023164"/>
    </source>
</evidence>
<evidence type="ECO:0000256" key="12">
    <source>
        <dbReference type="ARBA" id="ARBA00023004"/>
    </source>
</evidence>
<dbReference type="Proteomes" id="UP001321582">
    <property type="component" value="Chromosome"/>
</dbReference>
<keyword evidence="5" id="KW-0028">Amino-acid biosynthesis</keyword>
<keyword evidence="15" id="KW-0003">3Fe-4S</keyword>
<evidence type="ECO:0000256" key="15">
    <source>
        <dbReference type="ARBA" id="ARBA00023291"/>
    </source>
</evidence>
<evidence type="ECO:0000256" key="16">
    <source>
        <dbReference type="ARBA" id="ARBA00029440"/>
    </source>
</evidence>
<keyword evidence="13" id="KW-0411">Iron-sulfur</keyword>
<accession>A0AAU9D1F3</accession>
<keyword evidence="17" id="KW-0175">Coiled coil</keyword>
<dbReference type="FunFam" id="3.60.20.10:FF:000001">
    <property type="entry name" value="Glutamate synthase, large subunit"/>
    <property type="match status" value="1"/>
</dbReference>
<dbReference type="GO" id="GO:0019676">
    <property type="term" value="P:ammonia assimilation cycle"/>
    <property type="evidence" value="ECO:0007669"/>
    <property type="project" value="TreeGrafter"/>
</dbReference>
<keyword evidence="11" id="KW-0560">Oxidoreductase</keyword>
<name>A0AAU9D1F3_9FUSO</name>
<evidence type="ECO:0000256" key="3">
    <source>
        <dbReference type="ARBA" id="ARBA00001974"/>
    </source>
</evidence>
<dbReference type="SUPFAM" id="SSF56235">
    <property type="entry name" value="N-terminal nucleophile aminohydrolases (Ntn hydrolases)"/>
    <property type="match status" value="1"/>
</dbReference>
<dbReference type="InterPro" id="IPR036485">
    <property type="entry name" value="Glu_synth_asu_C_sf"/>
</dbReference>
<dbReference type="Pfam" id="PF01493">
    <property type="entry name" value="GXGXG"/>
    <property type="match status" value="1"/>
</dbReference>
<gene>
    <name evidence="19" type="primary">gltA</name>
    <name evidence="19" type="ORF">HLVA_03800</name>
</gene>
<evidence type="ECO:0000259" key="18">
    <source>
        <dbReference type="PROSITE" id="PS51278"/>
    </source>
</evidence>
<sequence>MARGMGIPEQQGLYSPQMEKDNCGVGFVAHIKGKKSHEIVEKGIEVLVKLTHRGAVGADPETGDGAGLLIQMPDKFFRSEIENLPKEGEYGVGFIFLPVKYDEQLIAEGIIEKVIEDEGQEIISWRNVPVESDKIGVTAASTMPGIKQLFIKKSEDVENFELKLYIIRKKIEKAIMESNIKNKDYFYIPSMSSRVIVYKGLLLAGQIKAFYPELGDEKVTSSLALVHQRYSTNTFPSWDLSQPFRYLAHNGEINTIKGNANWMSAREPELYNEILGDNIKELYPICNLEHSDSANLDHAFELLIASGKSIVEAATLLVPAAWENDVELPQNVKDYYEYNSGLVEPWDGPAAIAFTDGKQIGATLDRNGLRPARYIVTKDDLVIMASEVGVLEIDPKNIKQNGRLMPGKMFLVDMEEGRIVSDEELKDSIAKNESYGEWLKNNKKNISELSEAAARHENDYETIVARMKAFGYTREDLKEIIVPMAKNGKEPIGSMGNDASLAVLSDKSKLLFNYFKQLFAQVTNPPIDPIREKVVMSLTTNIGVKGNILEETEEKAKLITLESPILTDKELDKIVHLKDENFKTKVIPALFNISEEDGLEKGLELLFAEAEKSIDEGYNILVISDRKVDDFNAPIPSLLATAGLHHYLIKKRKRNGVDIIVETGEAREVMHFALLIGYGALAVNPYIAYEAIDYMIDTKLYLTENAKAKKEAKYIKAVDKGLLKIMSKMGISTIQSYRGAQIFEALGLSTELVDKYFTGTVSRIEGIGLDIIEKETLERHKKAFNSLRKNEFDILENDGEYHYRKNGEKHLFGPEAVAKLQHSTRLNNYDEYKEYAKLINDQSENLATIRGLIKFKKRNSISIDEVEPVENIMKRFVTGAMSYGSISKEAHEAMAIAMNAIGGKSNSGEGGEDPERFLDNRRSSIKQIASGRFGVTTHYLVNADELQIKMAQGAKPGEGGHLPGHKVSEEIAKVRHTSPGIDLISPPPHHDIYSIEDLAQLIFDLKNVNPDSRVSVKLVSEIGIGTIAAGVSKAHADMILVSGYDGGTGAAPLTSMKHTGLPWELGVSETHQVLSMNDLRGRVRLQADGQMKTGRDIAIATLLGAEEYGFATGALVVLGCVMMRSCHTNTCPVGVATQNPELRKRFLGKSEYLINYFTFVAREVREIMAELGFKSIDEMVGKTEVLELDEAIKHWKSKGLDLTKILYQPQLPKKIAKKCVQSQDHGIDSIADRRLIELAKPALENREKVEINVDIHNTDRTFGTMLSGAVAKKYGEFGLDDDTIKINIKGYAGQSFGTFGMKGITLNLEGQANDYIGKGLFGAKIIVKAPETADFDTAKNIIGGNTILYGAIKGEAYFNGVVGERFCVRNSGVTAVVEGIGDHGCEYMTGGRVAVLGGTGKNFGAGMSGGIAYVYDITGEFDKKVNMLDVEIDKVETEKEKEELKTMIENHLKYTNSNRAKDILQDWGNNINKFVKVIAPGYKKLLAEGKVK</sequence>
<dbReference type="InterPro" id="IPR050711">
    <property type="entry name" value="ET-N_metabolism_enzyme"/>
</dbReference>
<keyword evidence="14" id="KW-0314">Glutamate biosynthesis</keyword>
<dbReference type="FunFam" id="3.20.20.70:FF:000031">
    <property type="entry name" value="Glutamate synthase 1 [NADH]"/>
    <property type="match status" value="1"/>
</dbReference>
<dbReference type="Pfam" id="PF00310">
    <property type="entry name" value="GATase_2"/>
    <property type="match status" value="1"/>
</dbReference>
<keyword evidence="20" id="KW-1185">Reference proteome</keyword>
<dbReference type="InterPro" id="IPR017932">
    <property type="entry name" value="GATase_2_dom"/>
</dbReference>
<keyword evidence="12" id="KW-0408">Iron</keyword>
<comment type="pathway">
    <text evidence="16">Amino-acid biosynthesis.</text>
</comment>
<evidence type="ECO:0000256" key="5">
    <source>
        <dbReference type="ARBA" id="ARBA00022605"/>
    </source>
</evidence>
<evidence type="ECO:0000256" key="13">
    <source>
        <dbReference type="ARBA" id="ARBA00023014"/>
    </source>
</evidence>
<feature type="domain" description="Glutamine amidotransferase type-2" evidence="18">
    <location>
        <begin position="23"/>
        <end position="415"/>
    </location>
</feature>
<comment type="similarity">
    <text evidence="4">Belongs to the glutamate synthase family.</text>
</comment>
<dbReference type="SUPFAM" id="SSF51395">
    <property type="entry name" value="FMN-linked oxidoreductases"/>
    <property type="match status" value="1"/>
</dbReference>
<evidence type="ECO:0000256" key="10">
    <source>
        <dbReference type="ARBA" id="ARBA00022962"/>
    </source>
</evidence>
<organism evidence="19 20">
    <name type="scientific">Haliovirga abyssi</name>
    <dbReference type="NCBI Taxonomy" id="2996794"/>
    <lineage>
        <taxon>Bacteria</taxon>
        <taxon>Fusobacteriati</taxon>
        <taxon>Fusobacteriota</taxon>
        <taxon>Fusobacteriia</taxon>
        <taxon>Fusobacteriales</taxon>
        <taxon>Haliovirgaceae</taxon>
        <taxon>Haliovirga</taxon>
    </lineage>
</organism>
<protein>
    <submittedName>
        <fullName evidence="19">Glutamate synthase</fullName>
    </submittedName>
</protein>
<evidence type="ECO:0000256" key="7">
    <source>
        <dbReference type="ARBA" id="ARBA00022643"/>
    </source>
</evidence>
<dbReference type="InterPro" id="IPR002489">
    <property type="entry name" value="Glu_synth_asu_C"/>
</dbReference>
<keyword evidence="6" id="KW-0285">Flavoprotein</keyword>
<feature type="coiled-coil region" evidence="17">
    <location>
        <begin position="439"/>
        <end position="466"/>
    </location>
</feature>
<keyword evidence="8" id="KW-0479">Metal-binding</keyword>
<reference evidence="19 20" key="1">
    <citation type="submission" date="2022-11" db="EMBL/GenBank/DDBJ databases">
        <title>Haliovirga abyssi gen. nov., sp. nov., a mesophilic fermentative bacterium isolated from the Iheya North hydrothermal field and the proposal of Haliovirgaceae fam. nov.</title>
        <authorList>
            <person name="Miyazaki U."/>
            <person name="Tame A."/>
            <person name="Miyazaki J."/>
            <person name="Takai K."/>
            <person name="Sawayama S."/>
            <person name="Kitajima M."/>
            <person name="Okamoto A."/>
            <person name="Nakagawa S."/>
        </authorList>
    </citation>
    <scope>NUCLEOTIDE SEQUENCE [LARGE SCALE GENOMIC DNA]</scope>
    <source>
        <strain evidence="19 20">IC12</strain>
    </source>
</reference>
<dbReference type="InterPro" id="IPR013785">
    <property type="entry name" value="Aldolase_TIM"/>
</dbReference>
<dbReference type="InterPro" id="IPR006982">
    <property type="entry name" value="Glu_synth_centr_N"/>
</dbReference>
<dbReference type="CDD" id="cd00982">
    <property type="entry name" value="gltB_C"/>
    <property type="match status" value="1"/>
</dbReference>
<dbReference type="FunFam" id="2.160.20.60:FF:000001">
    <property type="entry name" value="Glutamate synthase, large subunit"/>
    <property type="match status" value="1"/>
</dbReference>
<evidence type="ECO:0000256" key="9">
    <source>
        <dbReference type="ARBA" id="ARBA00022827"/>
    </source>
</evidence>
<keyword evidence="7" id="KW-0288">FMN</keyword>
<evidence type="ECO:0000256" key="17">
    <source>
        <dbReference type="SAM" id="Coils"/>
    </source>
</evidence>
<dbReference type="Pfam" id="PF04898">
    <property type="entry name" value="Glu_syn_central"/>
    <property type="match status" value="1"/>
</dbReference>
<dbReference type="FunFam" id="3.20.20.70:FF:000053">
    <property type="entry name" value="Glutamate synthase large subunit"/>
    <property type="match status" value="1"/>
</dbReference>
<keyword evidence="9" id="KW-0274">FAD</keyword>
<evidence type="ECO:0000256" key="8">
    <source>
        <dbReference type="ARBA" id="ARBA00022723"/>
    </source>
</evidence>
<dbReference type="Pfam" id="PF01645">
    <property type="entry name" value="Glu_synthase"/>
    <property type="match status" value="1"/>
</dbReference>
<dbReference type="GO" id="GO:0015930">
    <property type="term" value="F:glutamate synthase activity"/>
    <property type="evidence" value="ECO:0007669"/>
    <property type="project" value="InterPro"/>
</dbReference>
<dbReference type="PROSITE" id="PS51278">
    <property type="entry name" value="GATASE_TYPE_2"/>
    <property type="match status" value="1"/>
</dbReference>
<dbReference type="GO" id="GO:0051538">
    <property type="term" value="F:3 iron, 4 sulfur cluster binding"/>
    <property type="evidence" value="ECO:0007669"/>
    <property type="project" value="UniProtKB-KW"/>
</dbReference>
<dbReference type="GO" id="GO:0046872">
    <property type="term" value="F:metal ion binding"/>
    <property type="evidence" value="ECO:0007669"/>
    <property type="project" value="UniProtKB-KW"/>
</dbReference>
<evidence type="ECO:0000313" key="20">
    <source>
        <dbReference type="Proteomes" id="UP001321582"/>
    </source>
</evidence>
<evidence type="ECO:0000313" key="19">
    <source>
        <dbReference type="EMBL" id="BDU49811.1"/>
    </source>
</evidence>
<evidence type="ECO:0000256" key="1">
    <source>
        <dbReference type="ARBA" id="ARBA00001917"/>
    </source>
</evidence>
<dbReference type="GO" id="GO:0006537">
    <property type="term" value="P:glutamate biosynthetic process"/>
    <property type="evidence" value="ECO:0007669"/>
    <property type="project" value="UniProtKB-KW"/>
</dbReference>
<dbReference type="CDD" id="cd02808">
    <property type="entry name" value="GltS_FMN"/>
    <property type="match status" value="1"/>
</dbReference>
<proteinExistence type="inferred from homology"/>
<dbReference type="KEGG" id="haby:HLVA_03800"/>
<evidence type="ECO:0000256" key="4">
    <source>
        <dbReference type="ARBA" id="ARBA00009716"/>
    </source>
</evidence>
<comment type="cofactor">
    <cofactor evidence="1">
        <name>FMN</name>
        <dbReference type="ChEBI" id="CHEBI:58210"/>
    </cofactor>
</comment>